<sequence length="105" mass="12494">MRNKNKKKGLKEKNRRRKKNGGKVRENELVPGFNEFENEEKSSPRRKRGRINAQLEDRPNKLDIASLYNNFEKQHKDLNLLEHLFFFVYLNCLKSQLPSTPVLIL</sequence>
<name>A0AAN8P153_POLSC</name>
<feature type="compositionally biased region" description="Basic residues" evidence="1">
    <location>
        <begin position="1"/>
        <end position="22"/>
    </location>
</feature>
<feature type="region of interest" description="Disordered" evidence="1">
    <location>
        <begin position="1"/>
        <end position="54"/>
    </location>
</feature>
<reference evidence="2 3" key="1">
    <citation type="submission" date="2023-10" db="EMBL/GenBank/DDBJ databases">
        <title>Genomes of two closely related lineages of the louse Polyplax serrata with different host specificities.</title>
        <authorList>
            <person name="Martinu J."/>
            <person name="Tarabai H."/>
            <person name="Stefka J."/>
            <person name="Hypsa V."/>
        </authorList>
    </citation>
    <scope>NUCLEOTIDE SEQUENCE [LARGE SCALE GENOMIC DNA]</scope>
    <source>
        <strain evidence="2">HR10_N</strain>
    </source>
</reference>
<accession>A0AAN8P153</accession>
<organism evidence="2 3">
    <name type="scientific">Polyplax serrata</name>
    <name type="common">Common mouse louse</name>
    <dbReference type="NCBI Taxonomy" id="468196"/>
    <lineage>
        <taxon>Eukaryota</taxon>
        <taxon>Metazoa</taxon>
        <taxon>Ecdysozoa</taxon>
        <taxon>Arthropoda</taxon>
        <taxon>Hexapoda</taxon>
        <taxon>Insecta</taxon>
        <taxon>Pterygota</taxon>
        <taxon>Neoptera</taxon>
        <taxon>Paraneoptera</taxon>
        <taxon>Psocodea</taxon>
        <taxon>Troctomorpha</taxon>
        <taxon>Phthiraptera</taxon>
        <taxon>Anoplura</taxon>
        <taxon>Polyplacidae</taxon>
        <taxon>Polyplax</taxon>
    </lineage>
</organism>
<dbReference type="AlphaFoldDB" id="A0AAN8P153"/>
<evidence type="ECO:0000256" key="1">
    <source>
        <dbReference type="SAM" id="MobiDB-lite"/>
    </source>
</evidence>
<protein>
    <submittedName>
        <fullName evidence="2">Uncharacterized protein</fullName>
    </submittedName>
</protein>
<dbReference type="Proteomes" id="UP001372834">
    <property type="component" value="Unassembled WGS sequence"/>
</dbReference>
<evidence type="ECO:0000313" key="2">
    <source>
        <dbReference type="EMBL" id="KAK6625978.1"/>
    </source>
</evidence>
<proteinExistence type="predicted"/>
<dbReference type="EMBL" id="JAWJWE010000037">
    <property type="protein sequence ID" value="KAK6625978.1"/>
    <property type="molecule type" value="Genomic_DNA"/>
</dbReference>
<comment type="caution">
    <text evidence="2">The sequence shown here is derived from an EMBL/GenBank/DDBJ whole genome shotgun (WGS) entry which is preliminary data.</text>
</comment>
<evidence type="ECO:0000313" key="3">
    <source>
        <dbReference type="Proteomes" id="UP001372834"/>
    </source>
</evidence>
<gene>
    <name evidence="2" type="ORF">RUM43_006277</name>
</gene>